<organism evidence="2 3">
    <name type="scientific">Salimicrobium humidisoli</name>
    <dbReference type="NCBI Taxonomy" id="2029857"/>
    <lineage>
        <taxon>Bacteria</taxon>
        <taxon>Bacillati</taxon>
        <taxon>Bacillota</taxon>
        <taxon>Bacilli</taxon>
        <taxon>Bacillales</taxon>
        <taxon>Bacillaceae</taxon>
        <taxon>Salimicrobium</taxon>
    </lineage>
</organism>
<comment type="caution">
    <text evidence="2">The sequence shown here is derived from an EMBL/GenBank/DDBJ whole genome shotgun (WGS) entry which is preliminary data.</text>
</comment>
<keyword evidence="3" id="KW-1185">Reference proteome</keyword>
<dbReference type="InterPro" id="IPR003812">
    <property type="entry name" value="Fido"/>
</dbReference>
<dbReference type="PROSITE" id="PS51459">
    <property type="entry name" value="FIDO"/>
    <property type="match status" value="1"/>
</dbReference>
<dbReference type="RefSeq" id="WP_095822220.1">
    <property type="nucleotide sequence ID" value="NZ_NSGH01000011.1"/>
</dbReference>
<evidence type="ECO:0000313" key="2">
    <source>
        <dbReference type="EMBL" id="PBB05598.1"/>
    </source>
</evidence>
<dbReference type="PANTHER" id="PTHR39426:SF1">
    <property type="entry name" value="HOMOLOGY TO DEATH-ON-CURING PROTEIN OF PHAGE P1"/>
    <property type="match status" value="1"/>
</dbReference>
<protein>
    <submittedName>
        <fullName evidence="2">Type II toxin-antitoxin system death-on-curing family toxin</fullName>
    </submittedName>
</protein>
<dbReference type="EMBL" id="NSGH01000011">
    <property type="protein sequence ID" value="PBB05598.1"/>
    <property type="molecule type" value="Genomic_DNA"/>
</dbReference>
<proteinExistence type="predicted"/>
<dbReference type="Gene3D" id="1.20.120.1870">
    <property type="entry name" value="Fic/DOC protein, Fido domain"/>
    <property type="match status" value="1"/>
</dbReference>
<gene>
    <name evidence="2" type="ORF">CKW00_08430</name>
</gene>
<dbReference type="SUPFAM" id="SSF140931">
    <property type="entry name" value="Fic-like"/>
    <property type="match status" value="1"/>
</dbReference>
<dbReference type="Proteomes" id="UP000217561">
    <property type="component" value="Unassembled WGS sequence"/>
</dbReference>
<evidence type="ECO:0000313" key="3">
    <source>
        <dbReference type="Proteomes" id="UP000217561"/>
    </source>
</evidence>
<sequence length="139" mass="16184">MICLNGEEIEFLHYTIMEYYDDSDQAGIKSIEAFEAMVERPKTKLFGKEQFPAIFQKACCYFHSIVRGGHIFHNGNKRTALTVFETYLNVNGYELTLSNEQAEDFAVYVATDDKFKTNECIDLLLEEVYDFIEPMYDKL</sequence>
<reference evidence="2 3" key="1">
    <citation type="submission" date="2017-08" db="EMBL/GenBank/DDBJ databases">
        <title>Salimicrobium alkalisoli sp. nov., isolated from saline alkaline soil.</title>
        <authorList>
            <person name="Zhang G."/>
            <person name="Xiong Q."/>
        </authorList>
    </citation>
    <scope>NUCLEOTIDE SEQUENCE [LARGE SCALE GENOMIC DNA]</scope>
    <source>
        <strain evidence="2 3">WN024</strain>
    </source>
</reference>
<dbReference type="NCBIfam" id="TIGR01550">
    <property type="entry name" value="DOC_P1"/>
    <property type="match status" value="1"/>
</dbReference>
<dbReference type="Pfam" id="PF02661">
    <property type="entry name" value="Fic"/>
    <property type="match status" value="1"/>
</dbReference>
<dbReference type="PANTHER" id="PTHR39426">
    <property type="entry name" value="HOMOLOGY TO DEATH-ON-CURING PROTEIN OF PHAGE P1"/>
    <property type="match status" value="1"/>
</dbReference>
<accession>A0ABX4HR97</accession>
<dbReference type="InterPro" id="IPR006440">
    <property type="entry name" value="Doc"/>
</dbReference>
<evidence type="ECO:0000259" key="1">
    <source>
        <dbReference type="PROSITE" id="PS51459"/>
    </source>
</evidence>
<dbReference type="InterPro" id="IPR053737">
    <property type="entry name" value="Type_II_TA_Toxin"/>
</dbReference>
<name>A0ABX4HR97_9BACI</name>
<feature type="domain" description="Fido" evidence="1">
    <location>
        <begin position="4"/>
        <end position="134"/>
    </location>
</feature>
<dbReference type="InterPro" id="IPR036597">
    <property type="entry name" value="Fido-like_dom_sf"/>
</dbReference>